<gene>
    <name evidence="2" type="ORF">SAMN05421677_11673</name>
</gene>
<sequence>MEHYEITIVGAGLAGITAARRLKKQGRSNLLLTDKSKSVGGRLATRRVADGRADHGAQFFTVRTGELEEEVQDWLDQGWIKQWFGEKYPRYTAVQGMNGLAKQLASDLPTSLHTKVVKLLEVEGGYRMYSEDGKEWQSDKVLLTMPAPQIIELLKNSEVEVDEEELKQLRNIYFEPTYVGIFQFREETELPDGGHVDVGLPEGMERMVDHRKKGISGDTIVSVYMEADWSRKHYGEDYVMSLIKEKAAGYLNWKQLESEQLKRWRYAQAKKVMRQPYVDLSGDGRLVVAGDAFLRLNDEAGRTRFESAYLSGKDAAAYLSW</sequence>
<feature type="domain" description="Amine oxidase" evidence="1">
    <location>
        <begin position="91"/>
        <end position="318"/>
    </location>
</feature>
<dbReference type="PANTHER" id="PTHR16128">
    <property type="entry name" value="FAD/NAD(P)-BINDING OXIDOREDUCTASE FAMILY PROTEIN"/>
    <property type="match status" value="1"/>
</dbReference>
<dbReference type="SUPFAM" id="SSF51905">
    <property type="entry name" value="FAD/NAD(P)-binding domain"/>
    <property type="match status" value="1"/>
</dbReference>
<dbReference type="Gene3D" id="3.50.50.60">
    <property type="entry name" value="FAD/NAD(P)-binding domain"/>
    <property type="match status" value="1"/>
</dbReference>
<dbReference type="OrthoDB" id="5792777at2"/>
<dbReference type="RefSeq" id="WP_089653735.1">
    <property type="nucleotide sequence ID" value="NZ_FNIZ01000016.1"/>
</dbReference>
<dbReference type="AlphaFoldDB" id="A0A1H0RZH6"/>
<dbReference type="Proteomes" id="UP000198860">
    <property type="component" value="Unassembled WGS sequence"/>
</dbReference>
<dbReference type="STRING" id="240303.SAMN05421677_11673"/>
<dbReference type="EMBL" id="FNIZ01000016">
    <property type="protein sequence ID" value="SDP34358.1"/>
    <property type="molecule type" value="Genomic_DNA"/>
</dbReference>
<protein>
    <recommendedName>
        <fullName evidence="1">Amine oxidase domain-containing protein</fullName>
    </recommendedName>
</protein>
<evidence type="ECO:0000313" key="2">
    <source>
        <dbReference type="EMBL" id="SDP34358.1"/>
    </source>
</evidence>
<proteinExistence type="predicted"/>
<dbReference type="PRINTS" id="PR00420">
    <property type="entry name" value="RNGMNOXGNASE"/>
</dbReference>
<keyword evidence="3" id="KW-1185">Reference proteome</keyword>
<dbReference type="GO" id="GO:0016491">
    <property type="term" value="F:oxidoreductase activity"/>
    <property type="evidence" value="ECO:0007669"/>
    <property type="project" value="InterPro"/>
</dbReference>
<organism evidence="2 3">
    <name type="scientific">Halobacillus aidingensis</name>
    <dbReference type="NCBI Taxonomy" id="240303"/>
    <lineage>
        <taxon>Bacteria</taxon>
        <taxon>Bacillati</taxon>
        <taxon>Bacillota</taxon>
        <taxon>Bacilli</taxon>
        <taxon>Bacillales</taxon>
        <taxon>Bacillaceae</taxon>
        <taxon>Halobacillus</taxon>
    </lineage>
</organism>
<accession>A0A1H0RZH6</accession>
<reference evidence="3" key="1">
    <citation type="submission" date="2016-10" db="EMBL/GenBank/DDBJ databases">
        <authorList>
            <person name="Varghese N."/>
            <person name="Submissions S."/>
        </authorList>
    </citation>
    <scope>NUCLEOTIDE SEQUENCE [LARGE SCALE GENOMIC DNA]</scope>
    <source>
        <strain evidence="3">CGMCC 1.3703</strain>
    </source>
</reference>
<evidence type="ECO:0000313" key="3">
    <source>
        <dbReference type="Proteomes" id="UP000198860"/>
    </source>
</evidence>
<dbReference type="Pfam" id="PF13450">
    <property type="entry name" value="NAD_binding_8"/>
    <property type="match status" value="1"/>
</dbReference>
<dbReference type="Pfam" id="PF01593">
    <property type="entry name" value="Amino_oxidase"/>
    <property type="match status" value="1"/>
</dbReference>
<name>A0A1H0RZH6_HALAD</name>
<dbReference type="Gene3D" id="3.90.660.10">
    <property type="match status" value="1"/>
</dbReference>
<dbReference type="InterPro" id="IPR036188">
    <property type="entry name" value="FAD/NAD-bd_sf"/>
</dbReference>
<dbReference type="PANTHER" id="PTHR16128:SF5">
    <property type="entry name" value="FAD_NAD(P)-BINDING OXIDOREDUCTASE FAMILY PROTEIN"/>
    <property type="match status" value="1"/>
</dbReference>
<evidence type="ECO:0000259" key="1">
    <source>
        <dbReference type="Pfam" id="PF01593"/>
    </source>
</evidence>
<dbReference type="InterPro" id="IPR002937">
    <property type="entry name" value="Amino_oxidase"/>
</dbReference>